<sequence length="87" mass="9771">MQRASSKSTMPSGRVNRAVVGQIVTQGASSQWLQRWTLNSRLLSGKVPFSMYLTWVRLTPMGMSCSDLQATVQAWQPIQERLSMTKP</sequence>
<protein>
    <submittedName>
        <fullName evidence="1">Uncharacterized protein</fullName>
    </submittedName>
</protein>
<name>A0A381RXJ6_9ZZZZ</name>
<accession>A0A381RXJ6</accession>
<evidence type="ECO:0000313" key="1">
    <source>
        <dbReference type="EMBL" id="SUZ95819.1"/>
    </source>
</evidence>
<organism evidence="1">
    <name type="scientific">marine metagenome</name>
    <dbReference type="NCBI Taxonomy" id="408172"/>
    <lineage>
        <taxon>unclassified sequences</taxon>
        <taxon>metagenomes</taxon>
        <taxon>ecological metagenomes</taxon>
    </lineage>
</organism>
<proteinExistence type="predicted"/>
<dbReference type="EMBL" id="UINC01002357">
    <property type="protein sequence ID" value="SUZ95819.1"/>
    <property type="molecule type" value="Genomic_DNA"/>
</dbReference>
<dbReference type="AlphaFoldDB" id="A0A381RXJ6"/>
<gene>
    <name evidence="1" type="ORF">METZ01_LOCUS48673</name>
</gene>
<reference evidence="1" key="1">
    <citation type="submission" date="2018-05" db="EMBL/GenBank/DDBJ databases">
        <authorList>
            <person name="Lanie J.A."/>
            <person name="Ng W.-L."/>
            <person name="Kazmierczak K.M."/>
            <person name="Andrzejewski T.M."/>
            <person name="Davidsen T.M."/>
            <person name="Wayne K.J."/>
            <person name="Tettelin H."/>
            <person name="Glass J.I."/>
            <person name="Rusch D."/>
            <person name="Podicherti R."/>
            <person name="Tsui H.-C.T."/>
            <person name="Winkler M.E."/>
        </authorList>
    </citation>
    <scope>NUCLEOTIDE SEQUENCE</scope>
</reference>